<protein>
    <recommendedName>
        <fullName evidence="2 6">GPN-loop GTPase 3</fullName>
    </recommendedName>
</protein>
<dbReference type="FunFam" id="3.40.50.300:FF:000552">
    <property type="entry name" value="GPN-loop GTPase 3"/>
    <property type="match status" value="1"/>
</dbReference>
<feature type="compositionally biased region" description="Acidic residues" evidence="7">
    <location>
        <begin position="342"/>
        <end position="355"/>
    </location>
</feature>
<comment type="similarity">
    <text evidence="1 6">Belongs to the GPN-loop GTPase family.</text>
</comment>
<proteinExistence type="inferred from homology"/>
<dbReference type="AlphaFoldDB" id="A0A2S4KP69"/>
<dbReference type="CDD" id="cd17872">
    <property type="entry name" value="GPN3"/>
    <property type="match status" value="1"/>
</dbReference>
<dbReference type="OrthoDB" id="5839at2759"/>
<organism evidence="8 9">
    <name type="scientific">Tolypocladium paradoxum</name>
    <dbReference type="NCBI Taxonomy" id="94208"/>
    <lineage>
        <taxon>Eukaryota</taxon>
        <taxon>Fungi</taxon>
        <taxon>Dikarya</taxon>
        <taxon>Ascomycota</taxon>
        <taxon>Pezizomycotina</taxon>
        <taxon>Sordariomycetes</taxon>
        <taxon>Hypocreomycetidae</taxon>
        <taxon>Hypocreales</taxon>
        <taxon>Ophiocordycipitaceae</taxon>
        <taxon>Tolypocladium</taxon>
    </lineage>
</organism>
<dbReference type="InterPro" id="IPR004130">
    <property type="entry name" value="Gpn"/>
</dbReference>
<comment type="subunit">
    <text evidence="6">Binds to RNA polymerase II (RNAPII).</text>
</comment>
<evidence type="ECO:0000256" key="4">
    <source>
        <dbReference type="ARBA" id="ARBA00022801"/>
    </source>
</evidence>
<reference evidence="8 9" key="1">
    <citation type="submission" date="2018-01" db="EMBL/GenBank/DDBJ databases">
        <title>Harnessing the power of phylogenomics to disentangle the directionality and signatures of interkingdom host jumping in the parasitic fungal genus Tolypocladium.</title>
        <authorList>
            <person name="Quandt C.A."/>
            <person name="Patterson W."/>
            <person name="Spatafora J.W."/>
        </authorList>
    </citation>
    <scope>NUCLEOTIDE SEQUENCE [LARGE SCALE GENOMIC DNA]</scope>
    <source>
        <strain evidence="8 9">NRBC 100945</strain>
    </source>
</reference>
<comment type="function">
    <text evidence="6">Small GTPase required for proper nuclear import of RNA polymerase II and III (RNAPII and RNAPIII). May act at an RNAP assembly step prior to nuclear import.</text>
</comment>
<keyword evidence="9" id="KW-1185">Reference proteome</keyword>
<dbReference type="GO" id="GO:0005525">
    <property type="term" value="F:GTP binding"/>
    <property type="evidence" value="ECO:0007669"/>
    <property type="project" value="UniProtKB-KW"/>
</dbReference>
<feature type="region of interest" description="Disordered" evidence="7">
    <location>
        <begin position="334"/>
        <end position="355"/>
    </location>
</feature>
<comment type="caution">
    <text evidence="8">The sequence shown here is derived from an EMBL/GenBank/DDBJ whole genome shotgun (WGS) entry which is preliminary data.</text>
</comment>
<evidence type="ECO:0000256" key="3">
    <source>
        <dbReference type="ARBA" id="ARBA00022741"/>
    </source>
</evidence>
<dbReference type="PANTHER" id="PTHR21231:SF7">
    <property type="entry name" value="GPN-LOOP GTPASE 3"/>
    <property type="match status" value="1"/>
</dbReference>
<feature type="region of interest" description="Disordered" evidence="7">
    <location>
        <begin position="1"/>
        <end position="23"/>
    </location>
</feature>
<evidence type="ECO:0000256" key="7">
    <source>
        <dbReference type="SAM" id="MobiDB-lite"/>
    </source>
</evidence>
<dbReference type="STRING" id="94208.A0A2S4KP69"/>
<evidence type="ECO:0000313" key="8">
    <source>
        <dbReference type="EMBL" id="POR31995.1"/>
    </source>
</evidence>
<dbReference type="PANTHER" id="PTHR21231">
    <property type="entry name" value="XPA-BINDING PROTEIN 1-RELATED"/>
    <property type="match status" value="1"/>
</dbReference>
<dbReference type="EMBL" id="PKSG01000929">
    <property type="protein sequence ID" value="POR31995.1"/>
    <property type="molecule type" value="Genomic_DNA"/>
</dbReference>
<feature type="region of interest" description="Disordered" evidence="7">
    <location>
        <begin position="252"/>
        <end position="284"/>
    </location>
</feature>
<evidence type="ECO:0000313" key="9">
    <source>
        <dbReference type="Proteomes" id="UP000237481"/>
    </source>
</evidence>
<dbReference type="Gene3D" id="3.40.50.300">
    <property type="entry name" value="P-loop containing nucleotide triphosphate hydrolases"/>
    <property type="match status" value="1"/>
</dbReference>
<evidence type="ECO:0000256" key="2">
    <source>
        <dbReference type="ARBA" id="ARBA00014587"/>
    </source>
</evidence>
<keyword evidence="4 6" id="KW-0378">Hydrolase</keyword>
<dbReference type="SUPFAM" id="SSF52540">
    <property type="entry name" value="P-loop containing nucleoside triphosphate hydrolases"/>
    <property type="match status" value="1"/>
</dbReference>
<dbReference type="Proteomes" id="UP000237481">
    <property type="component" value="Unassembled WGS sequence"/>
</dbReference>
<feature type="non-terminal residue" evidence="8">
    <location>
        <position position="1"/>
    </location>
</feature>
<sequence>ALARRPGPHLAPEPRRQTSQQRVPVRRLCLCARTSPHATKASHRGARHAAAMSKFGAMVMGPAGAGKSTFCAALITHLQLNRRSAFYVNLDPAAESFEHTPDLDIKELISLKDAMEEVGLGPNGGLIYCFEFLMENLDWLTEALDSLTEEYLIIIDMPGQIELYTHIPILPALMKFLSQPGSLDIRMAAVYLLEATFVVDRAKFFAGTLSAMSAMLMLEVPHINVLSKMDLVKGQVKKKELKRFLTPDTGLLDDDPLERSRRATEGLDEEDDESKRPDERGQVMKGASFRRLNRAVAGLIESFSMINYLKLDVTDEDSVAAILSHVDDCIQFHEAQDPKEPNDEDEVEDQDQDQG</sequence>
<dbReference type="Pfam" id="PF03029">
    <property type="entry name" value="ATP_bind_1"/>
    <property type="match status" value="1"/>
</dbReference>
<dbReference type="GO" id="GO:0003924">
    <property type="term" value="F:GTPase activity"/>
    <property type="evidence" value="ECO:0007669"/>
    <property type="project" value="TreeGrafter"/>
</dbReference>
<keyword evidence="5 6" id="KW-0342">GTP-binding</keyword>
<dbReference type="InterPro" id="IPR027417">
    <property type="entry name" value="P-loop_NTPase"/>
</dbReference>
<feature type="compositionally biased region" description="Basic and acidic residues" evidence="7">
    <location>
        <begin position="273"/>
        <end position="282"/>
    </location>
</feature>
<accession>A0A2S4KP69</accession>
<dbReference type="InterPro" id="IPR030228">
    <property type="entry name" value="Gpn3"/>
</dbReference>
<evidence type="ECO:0000256" key="5">
    <source>
        <dbReference type="ARBA" id="ARBA00023134"/>
    </source>
</evidence>
<evidence type="ECO:0000256" key="1">
    <source>
        <dbReference type="ARBA" id="ARBA00005290"/>
    </source>
</evidence>
<gene>
    <name evidence="8" type="ORF">TPAR_07819</name>
</gene>
<evidence type="ECO:0000256" key="6">
    <source>
        <dbReference type="RuleBase" id="RU365059"/>
    </source>
</evidence>
<keyword evidence="3 6" id="KW-0547">Nucleotide-binding</keyword>
<name>A0A2S4KP69_9HYPO</name>